<dbReference type="PROSITE" id="PS51375">
    <property type="entry name" value="PPR"/>
    <property type="match status" value="1"/>
</dbReference>
<dbReference type="Pfam" id="PF13041">
    <property type="entry name" value="PPR_2"/>
    <property type="match status" value="1"/>
</dbReference>
<dbReference type="PANTHER" id="PTHR47941">
    <property type="entry name" value="PENTATRICOPEPTIDE REPEAT-CONTAINING PROTEIN 3, MITOCHONDRIAL"/>
    <property type="match status" value="1"/>
</dbReference>
<evidence type="ECO:0000313" key="5">
    <source>
        <dbReference type="Proteomes" id="UP000231279"/>
    </source>
</evidence>
<sequence length="75" mass="8426">MENHSCVPNSVTYNVIIQGLLKRKELCKAMPFLGEMHKRGFSVDAATTPMLVDQLQRGGKDDILLKMSMKFVPNC</sequence>
<gene>
    <name evidence="4" type="ORF">CDL12_27163</name>
</gene>
<comment type="caution">
    <text evidence="4">The sequence shown here is derived from an EMBL/GenBank/DDBJ whole genome shotgun (WGS) entry which is preliminary data.</text>
</comment>
<reference evidence="5" key="1">
    <citation type="journal article" date="2018" name="Gigascience">
        <title>Genome assembly of the Pink Ipe (Handroanthus impetiginosus, Bignoniaceae), a highly valued, ecologically keystone Neotropical timber forest tree.</title>
        <authorList>
            <person name="Silva-Junior O.B."/>
            <person name="Grattapaglia D."/>
            <person name="Novaes E."/>
            <person name="Collevatti R.G."/>
        </authorList>
    </citation>
    <scope>NUCLEOTIDE SEQUENCE [LARGE SCALE GENOMIC DNA]</scope>
    <source>
        <strain evidence="5">cv. UFG-1</strain>
    </source>
</reference>
<accession>A0A2G9G4U5</accession>
<proteinExistence type="inferred from homology"/>
<evidence type="ECO:0008006" key="6">
    <source>
        <dbReference type="Google" id="ProtNLM"/>
    </source>
</evidence>
<organism evidence="4 5">
    <name type="scientific">Handroanthus impetiginosus</name>
    <dbReference type="NCBI Taxonomy" id="429701"/>
    <lineage>
        <taxon>Eukaryota</taxon>
        <taxon>Viridiplantae</taxon>
        <taxon>Streptophyta</taxon>
        <taxon>Embryophyta</taxon>
        <taxon>Tracheophyta</taxon>
        <taxon>Spermatophyta</taxon>
        <taxon>Magnoliopsida</taxon>
        <taxon>eudicotyledons</taxon>
        <taxon>Gunneridae</taxon>
        <taxon>Pentapetalae</taxon>
        <taxon>asterids</taxon>
        <taxon>lamiids</taxon>
        <taxon>Lamiales</taxon>
        <taxon>Bignoniaceae</taxon>
        <taxon>Crescentiina</taxon>
        <taxon>Tabebuia alliance</taxon>
        <taxon>Handroanthus</taxon>
    </lineage>
</organism>
<dbReference type="InterPro" id="IPR011990">
    <property type="entry name" value="TPR-like_helical_dom_sf"/>
</dbReference>
<dbReference type="InterPro" id="IPR002885">
    <property type="entry name" value="PPR_rpt"/>
</dbReference>
<keyword evidence="5" id="KW-1185">Reference proteome</keyword>
<evidence type="ECO:0000256" key="3">
    <source>
        <dbReference type="PROSITE-ProRule" id="PRU00708"/>
    </source>
</evidence>
<evidence type="ECO:0000256" key="1">
    <source>
        <dbReference type="ARBA" id="ARBA00007626"/>
    </source>
</evidence>
<comment type="similarity">
    <text evidence="1">Belongs to the PPR family. P subfamily.</text>
</comment>
<evidence type="ECO:0000256" key="2">
    <source>
        <dbReference type="ARBA" id="ARBA00022737"/>
    </source>
</evidence>
<dbReference type="Gene3D" id="1.25.40.10">
    <property type="entry name" value="Tetratricopeptide repeat domain"/>
    <property type="match status" value="1"/>
</dbReference>
<dbReference type="OrthoDB" id="1731516at2759"/>
<evidence type="ECO:0000313" key="4">
    <source>
        <dbReference type="EMBL" id="PIN00334.1"/>
    </source>
</evidence>
<dbReference type="Proteomes" id="UP000231279">
    <property type="component" value="Unassembled WGS sequence"/>
</dbReference>
<dbReference type="AlphaFoldDB" id="A0A2G9G4U5"/>
<protein>
    <recommendedName>
        <fullName evidence="6">Pentatricopeptide</fullName>
    </recommendedName>
</protein>
<dbReference type="STRING" id="429701.A0A2G9G4U5"/>
<keyword evidence="2" id="KW-0677">Repeat</keyword>
<dbReference type="NCBIfam" id="TIGR00756">
    <property type="entry name" value="PPR"/>
    <property type="match status" value="1"/>
</dbReference>
<name>A0A2G9G4U5_9LAMI</name>
<dbReference type="EMBL" id="NKXS01007032">
    <property type="protein sequence ID" value="PIN00334.1"/>
    <property type="molecule type" value="Genomic_DNA"/>
</dbReference>
<feature type="repeat" description="PPR" evidence="3">
    <location>
        <begin position="9"/>
        <end position="43"/>
    </location>
</feature>